<dbReference type="AlphaFoldDB" id="A0AAN9JTC2"/>
<proteinExistence type="predicted"/>
<dbReference type="Proteomes" id="UP001367508">
    <property type="component" value="Unassembled WGS sequence"/>
</dbReference>
<name>A0AAN9JTC2_CANGL</name>
<dbReference type="EMBL" id="JAYMYQ010000011">
    <property type="protein sequence ID" value="KAK7304797.1"/>
    <property type="molecule type" value="Genomic_DNA"/>
</dbReference>
<evidence type="ECO:0000313" key="1">
    <source>
        <dbReference type="EMBL" id="KAK7304797.1"/>
    </source>
</evidence>
<sequence>MARSIPARRFGLYGGKGNQNVPFPWVRFMSTGVIKPLVFFMFEGVACQLEARKGWIQCSHCTKFESLTQVEEIFTEVVKKKEVKPKERILILVACGIERLDYLLNELKNNDGGGYLTRGAKSWWIALSGSLMSEMVLMITVSNLYI</sequence>
<organism evidence="1 2">
    <name type="scientific">Canavalia gladiata</name>
    <name type="common">Sword bean</name>
    <name type="synonym">Dolichos gladiatus</name>
    <dbReference type="NCBI Taxonomy" id="3824"/>
    <lineage>
        <taxon>Eukaryota</taxon>
        <taxon>Viridiplantae</taxon>
        <taxon>Streptophyta</taxon>
        <taxon>Embryophyta</taxon>
        <taxon>Tracheophyta</taxon>
        <taxon>Spermatophyta</taxon>
        <taxon>Magnoliopsida</taxon>
        <taxon>eudicotyledons</taxon>
        <taxon>Gunneridae</taxon>
        <taxon>Pentapetalae</taxon>
        <taxon>rosids</taxon>
        <taxon>fabids</taxon>
        <taxon>Fabales</taxon>
        <taxon>Fabaceae</taxon>
        <taxon>Papilionoideae</taxon>
        <taxon>50 kb inversion clade</taxon>
        <taxon>NPAAA clade</taxon>
        <taxon>indigoferoid/millettioid clade</taxon>
        <taxon>Phaseoleae</taxon>
        <taxon>Canavalia</taxon>
    </lineage>
</organism>
<accession>A0AAN9JTC2</accession>
<gene>
    <name evidence="1" type="ORF">VNO77_42686</name>
</gene>
<reference evidence="1 2" key="1">
    <citation type="submission" date="2024-01" db="EMBL/GenBank/DDBJ databases">
        <title>The genomes of 5 underutilized Papilionoideae crops provide insights into root nodulation and disease resistanc.</title>
        <authorList>
            <person name="Jiang F."/>
        </authorList>
    </citation>
    <scope>NUCLEOTIDE SEQUENCE [LARGE SCALE GENOMIC DNA]</scope>
    <source>
        <strain evidence="1">LVBAO_FW01</strain>
        <tissue evidence="1">Leaves</tissue>
    </source>
</reference>
<comment type="caution">
    <text evidence="1">The sequence shown here is derived from an EMBL/GenBank/DDBJ whole genome shotgun (WGS) entry which is preliminary data.</text>
</comment>
<protein>
    <submittedName>
        <fullName evidence="1">Uncharacterized protein</fullName>
    </submittedName>
</protein>
<evidence type="ECO:0000313" key="2">
    <source>
        <dbReference type="Proteomes" id="UP001367508"/>
    </source>
</evidence>
<keyword evidence="2" id="KW-1185">Reference proteome</keyword>